<dbReference type="EnsemblFungi" id="MAPG_06491T0">
    <property type="protein sequence ID" value="MAPG_06491T0"/>
    <property type="gene ID" value="MAPG_06491"/>
</dbReference>
<gene>
    <name evidence="1" type="ORF">MAPG_06491</name>
</gene>
<dbReference type="EMBL" id="GL876970">
    <property type="protein sequence ID" value="KLU87491.1"/>
    <property type="molecule type" value="Genomic_DNA"/>
</dbReference>
<dbReference type="EMBL" id="ADBL01001578">
    <property type="status" value="NOT_ANNOTATED_CDS"/>
    <property type="molecule type" value="Genomic_DNA"/>
</dbReference>
<organism evidence="2 3">
    <name type="scientific">Magnaporthiopsis poae (strain ATCC 64411 / 73-15)</name>
    <name type="common">Kentucky bluegrass fungus</name>
    <name type="synonym">Magnaporthe poae</name>
    <dbReference type="NCBI Taxonomy" id="644358"/>
    <lineage>
        <taxon>Eukaryota</taxon>
        <taxon>Fungi</taxon>
        <taxon>Dikarya</taxon>
        <taxon>Ascomycota</taxon>
        <taxon>Pezizomycotina</taxon>
        <taxon>Sordariomycetes</taxon>
        <taxon>Sordariomycetidae</taxon>
        <taxon>Magnaporthales</taxon>
        <taxon>Magnaporthaceae</taxon>
        <taxon>Magnaporthiopsis</taxon>
    </lineage>
</organism>
<evidence type="ECO:0000313" key="1">
    <source>
        <dbReference type="EMBL" id="KLU87491.1"/>
    </source>
</evidence>
<reference evidence="1" key="3">
    <citation type="submission" date="2011-03" db="EMBL/GenBank/DDBJ databases">
        <title>Annotation of Magnaporthe poae ATCC 64411.</title>
        <authorList>
            <person name="Ma L.-J."/>
            <person name="Dead R."/>
            <person name="Young S.K."/>
            <person name="Zeng Q."/>
            <person name="Gargeya S."/>
            <person name="Fitzgerald M."/>
            <person name="Haas B."/>
            <person name="Abouelleil A."/>
            <person name="Alvarado L."/>
            <person name="Arachchi H.M."/>
            <person name="Berlin A."/>
            <person name="Brown A."/>
            <person name="Chapman S.B."/>
            <person name="Chen Z."/>
            <person name="Dunbar C."/>
            <person name="Freedman E."/>
            <person name="Gearin G."/>
            <person name="Gellesch M."/>
            <person name="Goldberg J."/>
            <person name="Griggs A."/>
            <person name="Gujja S."/>
            <person name="Heiman D."/>
            <person name="Howarth C."/>
            <person name="Larson L."/>
            <person name="Lui A."/>
            <person name="MacDonald P.J.P."/>
            <person name="Mehta T."/>
            <person name="Montmayeur A."/>
            <person name="Murphy C."/>
            <person name="Neiman D."/>
            <person name="Pearson M."/>
            <person name="Priest M."/>
            <person name="Roberts A."/>
            <person name="Saif S."/>
            <person name="Shea T."/>
            <person name="Shenoy N."/>
            <person name="Sisk P."/>
            <person name="Stolte C."/>
            <person name="Sykes S."/>
            <person name="Yandava C."/>
            <person name="Wortman J."/>
            <person name="Nusbaum C."/>
            <person name="Birren B."/>
        </authorList>
    </citation>
    <scope>NUCLEOTIDE SEQUENCE</scope>
    <source>
        <strain evidence="1">ATCC 64411</strain>
    </source>
</reference>
<reference evidence="2" key="4">
    <citation type="journal article" date="2015" name="G3 (Bethesda)">
        <title>Genome sequences of three phytopathogenic species of the Magnaporthaceae family of fungi.</title>
        <authorList>
            <person name="Okagaki L.H."/>
            <person name="Nunes C.C."/>
            <person name="Sailsbery J."/>
            <person name="Clay B."/>
            <person name="Brown D."/>
            <person name="John T."/>
            <person name="Oh Y."/>
            <person name="Young N."/>
            <person name="Fitzgerald M."/>
            <person name="Haas B.J."/>
            <person name="Zeng Q."/>
            <person name="Young S."/>
            <person name="Adiconis X."/>
            <person name="Fan L."/>
            <person name="Levin J.Z."/>
            <person name="Mitchell T.K."/>
            <person name="Okubara P.A."/>
            <person name="Farman M.L."/>
            <person name="Kohn L.M."/>
            <person name="Birren B."/>
            <person name="Ma L.-J."/>
            <person name="Dean R.A."/>
        </authorList>
    </citation>
    <scope>NUCLEOTIDE SEQUENCE</scope>
    <source>
        <strain evidence="2">ATCC 64411 / 73-15</strain>
    </source>
</reference>
<reference evidence="1" key="1">
    <citation type="submission" date="2010-05" db="EMBL/GenBank/DDBJ databases">
        <title>The Genome Sequence of Magnaporthe poae strain ATCC 64411.</title>
        <authorList>
            <consortium name="The Broad Institute Genome Sequencing Platform"/>
            <consortium name="Broad Institute Genome Sequencing Center for Infectious Disease"/>
            <person name="Ma L.-J."/>
            <person name="Dead R."/>
            <person name="Young S."/>
            <person name="Zeng Q."/>
            <person name="Koehrsen M."/>
            <person name="Alvarado L."/>
            <person name="Berlin A."/>
            <person name="Chapman S.B."/>
            <person name="Chen Z."/>
            <person name="Freedman E."/>
            <person name="Gellesch M."/>
            <person name="Goldberg J."/>
            <person name="Griggs A."/>
            <person name="Gujja S."/>
            <person name="Heilman E.R."/>
            <person name="Heiman D."/>
            <person name="Hepburn T."/>
            <person name="Howarth C."/>
            <person name="Jen D."/>
            <person name="Larson L."/>
            <person name="Mehta T."/>
            <person name="Neiman D."/>
            <person name="Pearson M."/>
            <person name="Roberts A."/>
            <person name="Saif S."/>
            <person name="Shea T."/>
            <person name="Shenoy N."/>
            <person name="Sisk P."/>
            <person name="Stolte C."/>
            <person name="Sykes S."/>
            <person name="Walk T."/>
            <person name="White J."/>
            <person name="Yandava C."/>
            <person name="Haas B."/>
            <person name="Nusbaum C."/>
            <person name="Birren B."/>
        </authorList>
    </citation>
    <scope>NUCLEOTIDE SEQUENCE</scope>
    <source>
        <strain evidence="1">ATCC 64411</strain>
    </source>
</reference>
<dbReference type="Proteomes" id="UP000011715">
    <property type="component" value="Unassembled WGS sequence"/>
</dbReference>
<reference evidence="3" key="2">
    <citation type="submission" date="2010-05" db="EMBL/GenBank/DDBJ databases">
        <title>The genome sequence of Magnaporthe poae strain ATCC 64411.</title>
        <authorList>
            <person name="Ma L.-J."/>
            <person name="Dead R."/>
            <person name="Young S."/>
            <person name="Zeng Q."/>
            <person name="Koehrsen M."/>
            <person name="Alvarado L."/>
            <person name="Berlin A."/>
            <person name="Chapman S.B."/>
            <person name="Chen Z."/>
            <person name="Freedman E."/>
            <person name="Gellesch M."/>
            <person name="Goldberg J."/>
            <person name="Griggs A."/>
            <person name="Gujja S."/>
            <person name="Heilman E.R."/>
            <person name="Heiman D."/>
            <person name="Hepburn T."/>
            <person name="Howarth C."/>
            <person name="Jen D."/>
            <person name="Larson L."/>
            <person name="Mehta T."/>
            <person name="Neiman D."/>
            <person name="Pearson M."/>
            <person name="Roberts A."/>
            <person name="Saif S."/>
            <person name="Shea T."/>
            <person name="Shenoy N."/>
            <person name="Sisk P."/>
            <person name="Stolte C."/>
            <person name="Sykes S."/>
            <person name="Walk T."/>
            <person name="White J."/>
            <person name="Yandava C."/>
            <person name="Haas B."/>
            <person name="Nusbaum C."/>
            <person name="Birren B."/>
        </authorList>
    </citation>
    <scope>NUCLEOTIDE SEQUENCE [LARGE SCALE GENOMIC DNA]</scope>
    <source>
        <strain evidence="3">ATCC 64411 / 73-15</strain>
    </source>
</reference>
<reference evidence="2" key="5">
    <citation type="submission" date="2015-06" db="UniProtKB">
        <authorList>
            <consortium name="EnsemblFungi"/>
        </authorList>
    </citation>
    <scope>IDENTIFICATION</scope>
    <source>
        <strain evidence="2">ATCC 64411</strain>
    </source>
</reference>
<proteinExistence type="predicted"/>
<accession>A0A0C4E262</accession>
<evidence type="ECO:0000313" key="3">
    <source>
        <dbReference type="Proteomes" id="UP000011715"/>
    </source>
</evidence>
<dbReference type="AlphaFoldDB" id="A0A0C4E262"/>
<name>A0A0C4E262_MAGP6</name>
<keyword evidence="3" id="KW-1185">Reference proteome</keyword>
<sequence>MRHLSPHQTGCGQGKARAIQEDTKRLASEIPAVSIMPTQQAAAAVAYGLPFRQTNPPEHRRRGR</sequence>
<protein>
    <submittedName>
        <fullName evidence="1 2">Uncharacterized protein</fullName>
    </submittedName>
</protein>
<dbReference type="VEuPathDB" id="FungiDB:MAPG_06491"/>
<evidence type="ECO:0000313" key="2">
    <source>
        <dbReference type="EnsemblFungi" id="MAPG_06491T0"/>
    </source>
</evidence>